<keyword evidence="3" id="KW-0175">Coiled coil</keyword>
<dbReference type="EMBL" id="KL250495">
    <property type="protein sequence ID" value="KGB32195.1"/>
    <property type="molecule type" value="Genomic_DNA"/>
</dbReference>
<evidence type="ECO:0000313" key="8">
    <source>
        <dbReference type="EMBL" id="KGB32195.1"/>
    </source>
</evidence>
<feature type="compositionally biased region" description="Low complexity" evidence="5">
    <location>
        <begin position="1343"/>
        <end position="1355"/>
    </location>
</feature>
<dbReference type="InterPro" id="IPR036028">
    <property type="entry name" value="SH3-like_dom_sf"/>
</dbReference>
<dbReference type="InterPro" id="IPR051627">
    <property type="entry name" value="SLIT-ROBO_RhoGAP"/>
</dbReference>
<feature type="region of interest" description="Disordered" evidence="5">
    <location>
        <begin position="456"/>
        <end position="479"/>
    </location>
</feature>
<dbReference type="Pfam" id="PF00620">
    <property type="entry name" value="RhoGAP"/>
    <property type="match status" value="1"/>
</dbReference>
<feature type="region of interest" description="Disordered" evidence="5">
    <location>
        <begin position="1337"/>
        <end position="1368"/>
    </location>
</feature>
<dbReference type="GO" id="GO:0005096">
    <property type="term" value="F:GTPase activator activity"/>
    <property type="evidence" value="ECO:0007669"/>
    <property type="project" value="UniProtKB-KW"/>
</dbReference>
<evidence type="ECO:0000256" key="4">
    <source>
        <dbReference type="PROSITE-ProRule" id="PRU00192"/>
    </source>
</evidence>
<feature type="domain" description="Rho-GAP" evidence="7">
    <location>
        <begin position="674"/>
        <end position="835"/>
    </location>
</feature>
<keyword evidence="2" id="KW-0343">GTPase activation</keyword>
<dbReference type="GO" id="GO:0007165">
    <property type="term" value="P:signal transduction"/>
    <property type="evidence" value="ECO:0007669"/>
    <property type="project" value="InterPro"/>
</dbReference>
<dbReference type="PROSITE" id="PS50002">
    <property type="entry name" value="SH3"/>
    <property type="match status" value="1"/>
</dbReference>
<dbReference type="SMART" id="SM00055">
    <property type="entry name" value="FCH"/>
    <property type="match status" value="1"/>
</dbReference>
<name>A0A094ZD48_SCHHA</name>
<dbReference type="STRING" id="6185.A0A094ZD48"/>
<dbReference type="Gene3D" id="1.20.1270.60">
    <property type="entry name" value="Arfaptin homology (AH) domain/BAR domain"/>
    <property type="match status" value="1"/>
</dbReference>
<accession>A0A094ZD48</accession>
<dbReference type="SMART" id="SM00326">
    <property type="entry name" value="SH3"/>
    <property type="match status" value="1"/>
</dbReference>
<feature type="region of interest" description="Disordered" evidence="5">
    <location>
        <begin position="920"/>
        <end position="939"/>
    </location>
</feature>
<dbReference type="Pfam" id="PF00611">
    <property type="entry name" value="FCH"/>
    <property type="match status" value="1"/>
</dbReference>
<dbReference type="SUPFAM" id="SSF50044">
    <property type="entry name" value="SH3-domain"/>
    <property type="match status" value="1"/>
</dbReference>
<reference evidence="8" key="1">
    <citation type="journal article" date="2012" name="Nat. Genet.">
        <title>Whole-genome sequence of Schistosoma haematobium.</title>
        <authorList>
            <person name="Young N.D."/>
            <person name="Jex A.R."/>
            <person name="Li B."/>
            <person name="Liu S."/>
            <person name="Yang L."/>
            <person name="Xiong Z."/>
            <person name="Li Y."/>
            <person name="Cantacessi C."/>
            <person name="Hall R.S."/>
            <person name="Xu X."/>
            <person name="Chen F."/>
            <person name="Wu X."/>
            <person name="Zerlotini A."/>
            <person name="Oliveira G."/>
            <person name="Hofmann A."/>
            <person name="Zhang G."/>
            <person name="Fang X."/>
            <person name="Kang Y."/>
            <person name="Campbell B.E."/>
            <person name="Loukas A."/>
            <person name="Ranganathan S."/>
            <person name="Rollinson D."/>
            <person name="Rinaldi G."/>
            <person name="Brindley P.J."/>
            <person name="Yang H."/>
            <person name="Wang J."/>
            <person name="Wang J."/>
            <person name="Gasser R.B."/>
        </authorList>
    </citation>
    <scope>NUCLEOTIDE SEQUENCE [LARGE SCALE GENOMIC DNA]</scope>
</reference>
<feature type="compositionally biased region" description="Low complexity" evidence="5">
    <location>
        <begin position="578"/>
        <end position="587"/>
    </location>
</feature>
<feature type="region of interest" description="Disordered" evidence="5">
    <location>
        <begin position="1"/>
        <end position="23"/>
    </location>
</feature>
<dbReference type="PROSITE" id="PS50238">
    <property type="entry name" value="RHOGAP"/>
    <property type="match status" value="1"/>
</dbReference>
<dbReference type="SMART" id="SM00324">
    <property type="entry name" value="RhoGAP"/>
    <property type="match status" value="1"/>
</dbReference>
<dbReference type="SUPFAM" id="SSF103657">
    <property type="entry name" value="BAR/IMD domain-like"/>
    <property type="match status" value="1"/>
</dbReference>
<keyword evidence="1 4" id="KW-0728">SH3 domain</keyword>
<dbReference type="PANTHER" id="PTHR14166">
    <property type="entry name" value="SLIT-ROBO RHO GTPASE ACTIVATING PROTEIN"/>
    <property type="match status" value="1"/>
</dbReference>
<dbReference type="InterPro" id="IPR001060">
    <property type="entry name" value="FCH_dom"/>
</dbReference>
<dbReference type="InterPro" id="IPR001452">
    <property type="entry name" value="SH3_domain"/>
</dbReference>
<evidence type="ECO:0000259" key="6">
    <source>
        <dbReference type="PROSITE" id="PS50002"/>
    </source>
</evidence>
<dbReference type="SUPFAM" id="SSF48350">
    <property type="entry name" value="GTPase activation domain, GAP"/>
    <property type="match status" value="1"/>
</dbReference>
<evidence type="ECO:0000256" key="3">
    <source>
        <dbReference type="ARBA" id="ARBA00023054"/>
    </source>
</evidence>
<feature type="region of interest" description="Disordered" evidence="5">
    <location>
        <begin position="1431"/>
        <end position="1454"/>
    </location>
</feature>
<sequence>MDYSCGLGPHLSGSLKRSNNPRRSISSSKYIGGIDWQLRNQFTEQLKCLDLKLDIDSTVVAELQDFYRRRASVEQDYSDALAKLANGLKQRHVNETTKRPHWAPYTATTIWNTLLGSTLHLAEAHATLSDIFSKQMVQRLADMDEDAVRLHKQCREMMSSCQDRVLANTTKLQADQREYAHRQAAALEADRIRRRAEDKLLAANQKARSKGKDPDNSQRSMRAQNEFDLCLFCGFHNSLARSAMMHLSCEETLKSCHGSIVEMLNRNITALDLRQDKACFFKRNEQVYTRPGYFKFMPSKEDIEDHIRPDGPLYDELQTTASQLTASIEALRVSTDETWKTLEEVEKKLLELINQKDYDVSRLFCIEKPRSRRSLVGVGASAGVSNNLTTSNPLGSSMGSIGTGSITSSSSSSPGTICAANVHSNQQILSTSGRSTSPGLLPSSTAIVNQDSSLQDTSNLSTVSQTNHSGSTTFGGNEPTQAGLYLRLRSLFRDSRIEQEKFYLDRFAHYTQEMHICQLMQVKLAQIQNALASSQPNSHESIPQTSPSSQNLKSMLRHGIPVLPKLPGYNKDFTKNLKSPTSPTSSHSKIDSGFSSSPPPPPPPAPNFTSQSFHQDSFNSPILASSSHCDVTSTPVSSPSFSSHSGSQSTLVSKHQARRVLRVPNVGKPKLFGGTIDEYVEATKQPIPRIVLSCIRVINEYGMHQQGVFRVSGSQAEINDFKDAFENGDDPLIGIHEARDINSTANREISEMIRRLRHVITENLSRPVFVVMRYLFAFLNHVSEYSNENMMDAYNLAICFGPTLIPIPSEYNQLHCQSSVIDLIKLLIVHHLVIFDHMLPGPVYNKNKYNISNNKTTSHKSVTSLDSHRLSLSSNNAIEINTDKQHIKDDSSNSFKQNLHNTCQFSMELNVKHQSTTHLDHVQSNDNNNNEISPAECGKASSVGNLIDNEILSSSKQNETDRDDDYVFSEDVQSISDSEAYTLAVARADFTGSSERELSFHQSDEIFLYRQLSQHWWEGQLASDSSCKRGLVPHLYVVPKAALLHLAACEEDNHSNENHLLNEVTIDLSKKSGYTAIDGSLSNLDHVDAVNNDDDNKSVTENGSVLSWNCPSESSNENILSDTNDSKVHRLSQSETPISIVDKSNQSETITLSKTIHDSSILKGNSSMIEISDKEFGYSDKLVMHRFNHRYTIGYPAFGPLGSVPENEVISPSELTPSSPAYSLNEASNRCQSVGEGSSRFLFNSDVDTALEEVMRGLASLEQADNRNSDSRTLERNQELTRKLCLPSAKHAPDLVMDLPISTDSKVQKCTPSPSCTHEESADSFAEHFAEQTLNTMRKRPETQSSPQSSVTSSQCPASDGGNSSYGELGKVILRSKSNHTVQSVEVPRSLPCLNRASSEEKKHEIPRTADEQPTSEPKLSIAARVAAFEATKSDSSGSSINFAPKLAPKPKRS</sequence>
<protein>
    <submittedName>
        <fullName evidence="8">SLIT-ROBO Rho GTPase-activating protein 3</fullName>
    </submittedName>
</protein>
<organism evidence="8">
    <name type="scientific">Schistosoma haematobium</name>
    <name type="common">Blood fluke</name>
    <dbReference type="NCBI Taxonomy" id="6185"/>
    <lineage>
        <taxon>Eukaryota</taxon>
        <taxon>Metazoa</taxon>
        <taxon>Spiralia</taxon>
        <taxon>Lophotrochozoa</taxon>
        <taxon>Platyhelminthes</taxon>
        <taxon>Trematoda</taxon>
        <taxon>Digenea</taxon>
        <taxon>Strigeidida</taxon>
        <taxon>Schistosomatoidea</taxon>
        <taxon>Schistosomatidae</taxon>
        <taxon>Schistosoma</taxon>
    </lineage>
</organism>
<feature type="domain" description="SH3" evidence="6">
    <location>
        <begin position="979"/>
        <end position="1042"/>
    </location>
</feature>
<dbReference type="Gene3D" id="2.30.30.40">
    <property type="entry name" value="SH3 Domains"/>
    <property type="match status" value="1"/>
</dbReference>
<evidence type="ECO:0000256" key="2">
    <source>
        <dbReference type="ARBA" id="ARBA00022468"/>
    </source>
</evidence>
<feature type="compositionally biased region" description="Low complexity" evidence="5">
    <location>
        <begin position="632"/>
        <end position="650"/>
    </location>
</feature>
<dbReference type="InterPro" id="IPR027267">
    <property type="entry name" value="AH/BAR_dom_sf"/>
</dbReference>
<feature type="region of interest" description="Disordered" evidence="5">
    <location>
        <begin position="571"/>
        <end position="656"/>
    </location>
</feature>
<feature type="compositionally biased region" description="Basic and acidic residues" evidence="5">
    <location>
        <begin position="1398"/>
        <end position="1411"/>
    </location>
</feature>
<dbReference type="Pfam" id="PF00018">
    <property type="entry name" value="SH3_1"/>
    <property type="match status" value="1"/>
</dbReference>
<evidence type="ECO:0000259" key="7">
    <source>
        <dbReference type="PROSITE" id="PS50238"/>
    </source>
</evidence>
<gene>
    <name evidence="8" type="ORF">MS3_00313</name>
</gene>
<evidence type="ECO:0000256" key="1">
    <source>
        <dbReference type="ARBA" id="ARBA00022443"/>
    </source>
</evidence>
<evidence type="ECO:0000256" key="5">
    <source>
        <dbReference type="SAM" id="MobiDB-lite"/>
    </source>
</evidence>
<proteinExistence type="predicted"/>
<dbReference type="Gene3D" id="1.10.555.10">
    <property type="entry name" value="Rho GTPase activation protein"/>
    <property type="match status" value="2"/>
</dbReference>
<feature type="compositionally biased region" description="Pro residues" evidence="5">
    <location>
        <begin position="597"/>
        <end position="606"/>
    </location>
</feature>
<feature type="compositionally biased region" description="Polar residues" evidence="5">
    <location>
        <begin position="607"/>
        <end position="631"/>
    </location>
</feature>
<dbReference type="InterPro" id="IPR008936">
    <property type="entry name" value="Rho_GTPase_activation_prot"/>
</dbReference>
<feature type="region of interest" description="Disordered" evidence="5">
    <location>
        <begin position="1381"/>
        <end position="1419"/>
    </location>
</feature>
<dbReference type="InterPro" id="IPR000198">
    <property type="entry name" value="RhoGAP_dom"/>
</dbReference>